<evidence type="ECO:0000313" key="1">
    <source>
        <dbReference type="EMBL" id="EEN46411.1"/>
    </source>
</evidence>
<sequence length="305" mass="34349">MEENGQVPGDISIFLHETLDKVERCKRSLEVPAKVLSSLREDVDTLSTGPSDSADSAGLSRKQRDFVHDINIVLLKDLQNVRSLVTQLSQHCQHIEDIILQVSMDVPTFLSEISLQHLDGNFSGVKTVQQLLNLNNIEGDMAPAHRRRLEREVGKIRARMDSGAGLIDVQPTLHRLMETTEHLTTCCLAKLKESVSVTTESEERSGITGLFYSLRDRWLGSSNSEDTFTTRNREMIEWIEQEQNDQPTLGVDTVTPDLTEFLLKNDLQTLLCFKTSIEKIRSNMSNVNSSAQESYKQAMEMADSL</sequence>
<gene>
    <name evidence="1" type="ORF">BRAFLDRAFT_76674</name>
</gene>
<name>C3ZMF5_BRAFL</name>
<protein>
    <submittedName>
        <fullName evidence="1">Uncharacterized protein</fullName>
    </submittedName>
</protein>
<proteinExistence type="predicted"/>
<accession>C3ZMF5</accession>
<reference evidence="1" key="1">
    <citation type="journal article" date="2008" name="Nature">
        <title>The amphioxus genome and the evolution of the chordate karyotype.</title>
        <authorList>
            <consortium name="US DOE Joint Genome Institute (JGI-PGF)"/>
            <person name="Putnam N.H."/>
            <person name="Butts T."/>
            <person name="Ferrier D.E.K."/>
            <person name="Furlong R.F."/>
            <person name="Hellsten U."/>
            <person name="Kawashima T."/>
            <person name="Robinson-Rechavi M."/>
            <person name="Shoguchi E."/>
            <person name="Terry A."/>
            <person name="Yu J.-K."/>
            <person name="Benito-Gutierrez E.L."/>
            <person name="Dubchak I."/>
            <person name="Garcia-Fernandez J."/>
            <person name="Gibson-Brown J.J."/>
            <person name="Grigoriev I.V."/>
            <person name="Horton A.C."/>
            <person name="de Jong P.J."/>
            <person name="Jurka J."/>
            <person name="Kapitonov V.V."/>
            <person name="Kohara Y."/>
            <person name="Kuroki Y."/>
            <person name="Lindquist E."/>
            <person name="Lucas S."/>
            <person name="Osoegawa K."/>
            <person name="Pennacchio L.A."/>
            <person name="Salamov A.A."/>
            <person name="Satou Y."/>
            <person name="Sauka-Spengler T."/>
            <person name="Schmutz J."/>
            <person name="Shin-I T."/>
            <person name="Toyoda A."/>
            <person name="Bronner-Fraser M."/>
            <person name="Fujiyama A."/>
            <person name="Holland L.Z."/>
            <person name="Holland P.W.H."/>
            <person name="Satoh N."/>
            <person name="Rokhsar D.S."/>
        </authorList>
    </citation>
    <scope>NUCLEOTIDE SEQUENCE [LARGE SCALE GENOMIC DNA]</scope>
    <source>
        <strain evidence="1">S238N-H82</strain>
        <tissue evidence="1">Testes</tissue>
    </source>
</reference>
<dbReference type="InParanoid" id="C3ZMF5"/>
<dbReference type="AlphaFoldDB" id="C3ZMF5"/>
<dbReference type="EMBL" id="GG666644">
    <property type="protein sequence ID" value="EEN46411.1"/>
    <property type="molecule type" value="Genomic_DNA"/>
</dbReference>
<organism>
    <name type="scientific">Branchiostoma floridae</name>
    <name type="common">Florida lancelet</name>
    <name type="synonym">Amphioxus</name>
    <dbReference type="NCBI Taxonomy" id="7739"/>
    <lineage>
        <taxon>Eukaryota</taxon>
        <taxon>Metazoa</taxon>
        <taxon>Chordata</taxon>
        <taxon>Cephalochordata</taxon>
        <taxon>Leptocardii</taxon>
        <taxon>Amphioxiformes</taxon>
        <taxon>Branchiostomatidae</taxon>
        <taxon>Branchiostoma</taxon>
    </lineage>
</organism>